<dbReference type="Proteomes" id="UP000838878">
    <property type="component" value="Chromosome 10"/>
</dbReference>
<accession>A0A8J9U7P8</accession>
<evidence type="ECO:0000313" key="2">
    <source>
        <dbReference type="Proteomes" id="UP000838878"/>
    </source>
</evidence>
<evidence type="ECO:0000313" key="1">
    <source>
        <dbReference type="EMBL" id="CAH0715371.1"/>
    </source>
</evidence>
<name>A0A8J9U7P8_9NEOP</name>
<gene>
    <name evidence="1" type="ORF">BINO364_LOCUS2301</name>
</gene>
<reference evidence="1" key="1">
    <citation type="submission" date="2021-12" db="EMBL/GenBank/DDBJ databases">
        <authorList>
            <person name="Martin H S."/>
        </authorList>
    </citation>
    <scope>NUCLEOTIDE SEQUENCE</scope>
</reference>
<organism evidence="1 2">
    <name type="scientific">Brenthis ino</name>
    <name type="common">lesser marbled fritillary</name>
    <dbReference type="NCBI Taxonomy" id="405034"/>
    <lineage>
        <taxon>Eukaryota</taxon>
        <taxon>Metazoa</taxon>
        <taxon>Ecdysozoa</taxon>
        <taxon>Arthropoda</taxon>
        <taxon>Hexapoda</taxon>
        <taxon>Insecta</taxon>
        <taxon>Pterygota</taxon>
        <taxon>Neoptera</taxon>
        <taxon>Endopterygota</taxon>
        <taxon>Lepidoptera</taxon>
        <taxon>Glossata</taxon>
        <taxon>Ditrysia</taxon>
        <taxon>Papilionoidea</taxon>
        <taxon>Nymphalidae</taxon>
        <taxon>Heliconiinae</taxon>
        <taxon>Argynnini</taxon>
        <taxon>Brenthis</taxon>
    </lineage>
</organism>
<dbReference type="AlphaFoldDB" id="A0A8J9U7P8"/>
<proteinExistence type="predicted"/>
<protein>
    <submittedName>
        <fullName evidence="1">Uncharacterized protein</fullName>
    </submittedName>
</protein>
<dbReference type="EMBL" id="OV170230">
    <property type="protein sequence ID" value="CAH0715371.1"/>
    <property type="molecule type" value="Genomic_DNA"/>
</dbReference>
<keyword evidence="2" id="KW-1185">Reference proteome</keyword>
<sequence>MSPKVMRMPVRVRSVRNGSPRSSCLRLVWPDVSDFAGGLVFQVSLDDFLRDLPGESRPVECFALHIVHGAARASYAKAFVLLTTCV</sequence>
<feature type="non-terminal residue" evidence="1">
    <location>
        <position position="86"/>
    </location>
</feature>